<dbReference type="PROSITE" id="PS50082">
    <property type="entry name" value="WD_REPEATS_2"/>
    <property type="match status" value="4"/>
</dbReference>
<evidence type="ECO:0000256" key="6">
    <source>
        <dbReference type="ARBA" id="ARBA00022490"/>
    </source>
</evidence>
<sequence>MVGICFEEVFTSAGVNPRSHCLSACRESDHFVFASGGQVVLQSFPGLNQPSYGIIQAVSERHHRGQITILKRVSFVKRQTDHAQKGTDLFVAGSSDGRVVLYEVSTSTPNIRHLLTLDDLKASTGALCGTLCGSKGVFAASWASDASSGVRIWWLEGSGAQYLVSHSCDITTLENMFVLAADVQNLSNDRKLLAFGTTKRTIELYYEAPGGKTVKPALSIIGHEDWIHSVAFNQSSPILLATAGQDTQVKLWRIEEEVDDSDSSKISVSKNCFTIEAANAAEHPLSLSVGVESVLCGHDDWVQSAEWDLDGSVLVTSSSDKTIIIWKEISNGELWSDTVRLGIVGGQAAGFYCAVFSKDAKQIVASSYFGGLYAWTAPRIEEDSWSAAAVCSGHVGAVRDIAWHPEGKFIVSVGEDRTTRVYLSPKNENSFVEVGRPQIHGHSMQSVTMVSRAVLVTGAEEKIFRVFAAPQTFVQSVCNIGGLDLKEVFQDYVPVFYGARVPALGLSNKAVEKCEEVLSTTNGDTHWEEESFQASPIELFAAPTEDCLQQNTLWPEVHKLYGHGYEVYGIAVNPAGSVLATSCKASQPEDAVIIMWDTSDWVKKSEIIGHQLTVTQLEWSPDGKLLLSVSRDRKAILYRERDENINGFSYEKFWSSGKEHCRIIWSCNWFSDSKHFVTASRDMQVILWECNSSGAVCLSTFKCPQPATSVAVDCGNEMSSSFIAVGLQDGSILLLNINEERLVIVHKFFVPPVPANEAVLRLRFNPADRNLLAVARNDGKLQILKLKSVISR</sequence>
<feature type="repeat" description="WD" evidence="11">
    <location>
        <begin position="391"/>
        <end position="422"/>
    </location>
</feature>
<dbReference type="Pfam" id="PF00400">
    <property type="entry name" value="WD40"/>
    <property type="match status" value="6"/>
</dbReference>
<proteinExistence type="inferred from homology"/>
<comment type="pathway">
    <text evidence="3">tRNA modification; 5-methoxycarbonylmethyl-2-thiouridine-tRNA biosynthesis.</text>
</comment>
<dbReference type="SUPFAM" id="SSF50978">
    <property type="entry name" value="WD40 repeat-like"/>
    <property type="match status" value="3"/>
</dbReference>
<dbReference type="Proteomes" id="UP001303046">
    <property type="component" value="Unassembled WGS sequence"/>
</dbReference>
<evidence type="ECO:0000256" key="11">
    <source>
        <dbReference type="PROSITE-ProRule" id="PRU00221"/>
    </source>
</evidence>
<dbReference type="SMART" id="SM00320">
    <property type="entry name" value="WD40"/>
    <property type="match status" value="10"/>
</dbReference>
<keyword evidence="6" id="KW-0963">Cytoplasm</keyword>
<evidence type="ECO:0000256" key="3">
    <source>
        <dbReference type="ARBA" id="ARBA00005043"/>
    </source>
</evidence>
<feature type="repeat" description="WD" evidence="11">
    <location>
        <begin position="607"/>
        <end position="638"/>
    </location>
</feature>
<keyword evidence="8" id="KW-0819">tRNA processing</keyword>
<dbReference type="Gene3D" id="2.130.10.10">
    <property type="entry name" value="YVTN repeat-like/Quinoprotein amine dehydrogenase"/>
    <property type="match status" value="4"/>
</dbReference>
<evidence type="ECO:0000256" key="10">
    <source>
        <dbReference type="ARBA" id="ARBA00023242"/>
    </source>
</evidence>
<evidence type="ECO:0000256" key="5">
    <source>
        <dbReference type="ARBA" id="ARBA00020267"/>
    </source>
</evidence>
<dbReference type="PROSITE" id="PS50294">
    <property type="entry name" value="WD_REPEATS_REGION"/>
    <property type="match status" value="3"/>
</dbReference>
<comment type="caution">
    <text evidence="12">The sequence shown here is derived from an EMBL/GenBank/DDBJ whole genome shotgun (WGS) entry which is preliminary data.</text>
</comment>
<name>A0ABR1CWU6_NECAM</name>
<dbReference type="InterPro" id="IPR037289">
    <property type="entry name" value="Elp2"/>
</dbReference>
<keyword evidence="7 11" id="KW-0853">WD repeat</keyword>
<keyword evidence="9" id="KW-0677">Repeat</keyword>
<feature type="repeat" description="WD" evidence="11">
    <location>
        <begin position="220"/>
        <end position="255"/>
    </location>
</feature>
<evidence type="ECO:0000313" key="13">
    <source>
        <dbReference type="Proteomes" id="UP001303046"/>
    </source>
</evidence>
<keyword evidence="10" id="KW-0539">Nucleus</keyword>
<protein>
    <recommendedName>
        <fullName evidence="5">Elongator complex protein 2</fullName>
    </recommendedName>
</protein>
<keyword evidence="13" id="KW-1185">Reference proteome</keyword>
<feature type="repeat" description="WD" evidence="11">
    <location>
        <begin position="295"/>
        <end position="327"/>
    </location>
</feature>
<evidence type="ECO:0000256" key="2">
    <source>
        <dbReference type="ARBA" id="ARBA00004496"/>
    </source>
</evidence>
<evidence type="ECO:0000256" key="8">
    <source>
        <dbReference type="ARBA" id="ARBA00022694"/>
    </source>
</evidence>
<evidence type="ECO:0000256" key="7">
    <source>
        <dbReference type="ARBA" id="ARBA00022574"/>
    </source>
</evidence>
<evidence type="ECO:0000256" key="4">
    <source>
        <dbReference type="ARBA" id="ARBA00005881"/>
    </source>
</evidence>
<dbReference type="InterPro" id="IPR015943">
    <property type="entry name" value="WD40/YVTN_repeat-like_dom_sf"/>
</dbReference>
<dbReference type="PANTHER" id="PTHR44111">
    <property type="entry name" value="ELONGATOR COMPLEX PROTEIN 2"/>
    <property type="match status" value="1"/>
</dbReference>
<evidence type="ECO:0000313" key="12">
    <source>
        <dbReference type="EMBL" id="KAK6742366.1"/>
    </source>
</evidence>
<evidence type="ECO:0000256" key="1">
    <source>
        <dbReference type="ARBA" id="ARBA00004123"/>
    </source>
</evidence>
<dbReference type="PANTHER" id="PTHR44111:SF1">
    <property type="entry name" value="ELONGATOR COMPLEX PROTEIN 2"/>
    <property type="match status" value="1"/>
</dbReference>
<accession>A0ABR1CWU6</accession>
<organism evidence="12 13">
    <name type="scientific">Necator americanus</name>
    <name type="common">Human hookworm</name>
    <dbReference type="NCBI Taxonomy" id="51031"/>
    <lineage>
        <taxon>Eukaryota</taxon>
        <taxon>Metazoa</taxon>
        <taxon>Ecdysozoa</taxon>
        <taxon>Nematoda</taxon>
        <taxon>Chromadorea</taxon>
        <taxon>Rhabditida</taxon>
        <taxon>Rhabditina</taxon>
        <taxon>Rhabditomorpha</taxon>
        <taxon>Strongyloidea</taxon>
        <taxon>Ancylostomatidae</taxon>
        <taxon>Bunostominae</taxon>
        <taxon>Necator</taxon>
    </lineage>
</organism>
<dbReference type="InterPro" id="IPR036322">
    <property type="entry name" value="WD40_repeat_dom_sf"/>
</dbReference>
<dbReference type="EMBL" id="JAVFWL010000003">
    <property type="protein sequence ID" value="KAK6742366.1"/>
    <property type="molecule type" value="Genomic_DNA"/>
</dbReference>
<comment type="subcellular location">
    <subcellularLocation>
        <location evidence="2">Cytoplasm</location>
    </subcellularLocation>
    <subcellularLocation>
        <location evidence="1">Nucleus</location>
    </subcellularLocation>
</comment>
<reference evidence="12 13" key="1">
    <citation type="submission" date="2023-08" db="EMBL/GenBank/DDBJ databases">
        <title>A Necator americanus chromosomal reference genome.</title>
        <authorList>
            <person name="Ilik V."/>
            <person name="Petrzelkova K.J."/>
            <person name="Pardy F."/>
            <person name="Fuh T."/>
            <person name="Niatou-Singa F.S."/>
            <person name="Gouil Q."/>
            <person name="Baker L."/>
            <person name="Ritchie M.E."/>
            <person name="Jex A.R."/>
            <person name="Gazzola D."/>
            <person name="Li H."/>
            <person name="Toshio Fujiwara R."/>
            <person name="Zhan B."/>
            <person name="Aroian R.V."/>
            <person name="Pafco B."/>
            <person name="Schwarz E.M."/>
        </authorList>
    </citation>
    <scope>NUCLEOTIDE SEQUENCE [LARGE SCALE GENOMIC DNA]</scope>
    <source>
        <strain evidence="12 13">Aroian</strain>
        <tissue evidence="12">Whole animal</tissue>
    </source>
</reference>
<dbReference type="InterPro" id="IPR001680">
    <property type="entry name" value="WD40_rpt"/>
</dbReference>
<gene>
    <name evidence="12" type="primary">Necator_chrIII.g10701</name>
    <name evidence="12" type="ORF">RB195_009936</name>
</gene>
<evidence type="ECO:0000256" key="9">
    <source>
        <dbReference type="ARBA" id="ARBA00022737"/>
    </source>
</evidence>
<comment type="similarity">
    <text evidence="4">Belongs to the WD repeat ELP2 family.</text>
</comment>